<organism evidence="1 2">
    <name type="scientific">Vaccinium darrowii</name>
    <dbReference type="NCBI Taxonomy" id="229202"/>
    <lineage>
        <taxon>Eukaryota</taxon>
        <taxon>Viridiplantae</taxon>
        <taxon>Streptophyta</taxon>
        <taxon>Embryophyta</taxon>
        <taxon>Tracheophyta</taxon>
        <taxon>Spermatophyta</taxon>
        <taxon>Magnoliopsida</taxon>
        <taxon>eudicotyledons</taxon>
        <taxon>Gunneridae</taxon>
        <taxon>Pentapetalae</taxon>
        <taxon>asterids</taxon>
        <taxon>Ericales</taxon>
        <taxon>Ericaceae</taxon>
        <taxon>Vaccinioideae</taxon>
        <taxon>Vaccinieae</taxon>
        <taxon>Vaccinium</taxon>
    </lineage>
</organism>
<comment type="caution">
    <text evidence="1">The sequence shown here is derived from an EMBL/GenBank/DDBJ whole genome shotgun (WGS) entry which is preliminary data.</text>
</comment>
<gene>
    <name evidence="1" type="ORF">Vadar_026413</name>
</gene>
<proteinExistence type="predicted"/>
<keyword evidence="2" id="KW-1185">Reference proteome</keyword>
<dbReference type="EMBL" id="CM037153">
    <property type="protein sequence ID" value="KAH7858661.1"/>
    <property type="molecule type" value="Genomic_DNA"/>
</dbReference>
<name>A0ACB7YYQ2_9ERIC</name>
<reference evidence="1 2" key="1">
    <citation type="journal article" date="2021" name="Hortic Res">
        <title>High-quality reference genome and annotation aids understanding of berry development for evergreen blueberry (Vaccinium darrowii).</title>
        <authorList>
            <person name="Yu J."/>
            <person name="Hulse-Kemp A.M."/>
            <person name="Babiker E."/>
            <person name="Staton M."/>
        </authorList>
    </citation>
    <scope>NUCLEOTIDE SEQUENCE [LARGE SCALE GENOMIC DNA]</scope>
    <source>
        <strain evidence="2">cv. NJ 8807/NJ 8810</strain>
        <tissue evidence="1">Young leaf</tissue>
    </source>
</reference>
<accession>A0ACB7YYQ2</accession>
<dbReference type="Proteomes" id="UP000828048">
    <property type="component" value="Chromosome 3"/>
</dbReference>
<evidence type="ECO:0000313" key="1">
    <source>
        <dbReference type="EMBL" id="KAH7858661.1"/>
    </source>
</evidence>
<protein>
    <submittedName>
        <fullName evidence="1">Uncharacterized protein</fullName>
    </submittedName>
</protein>
<evidence type="ECO:0000313" key="2">
    <source>
        <dbReference type="Proteomes" id="UP000828048"/>
    </source>
</evidence>
<sequence>MECQTLDINVISAKDLKRVNLISKTCAYAIVSISGDPSGSQEQRTGVDRRGNANPTWNFPVKFNVSESAALSNRFAVTFRIRCERSLGDKDIGELHVPLSEFIRSVEDGKLIRVTY</sequence>